<dbReference type="InterPro" id="IPR002347">
    <property type="entry name" value="SDR_fam"/>
</dbReference>
<dbReference type="GO" id="GO:0016491">
    <property type="term" value="F:oxidoreductase activity"/>
    <property type="evidence" value="ECO:0007669"/>
    <property type="project" value="UniProtKB-KW"/>
</dbReference>
<dbReference type="InterPro" id="IPR057326">
    <property type="entry name" value="KR_dom"/>
</dbReference>
<proteinExistence type="inferred from homology"/>
<dbReference type="CDD" id="cd05233">
    <property type="entry name" value="SDR_c"/>
    <property type="match status" value="1"/>
</dbReference>
<keyword evidence="6" id="KW-1185">Reference proteome</keyword>
<dbReference type="RefSeq" id="WP_012087774.1">
    <property type="nucleotide sequence ID" value="NC_009664.2"/>
</dbReference>
<dbReference type="SMART" id="SM00822">
    <property type="entry name" value="PKS_KR"/>
    <property type="match status" value="1"/>
</dbReference>
<name>A6WB11_KINRD</name>
<dbReference type="STRING" id="266940.Krad_2525"/>
<protein>
    <submittedName>
        <fullName evidence="5">Short-chain dehydrogenase/reductase SDR</fullName>
    </submittedName>
</protein>
<dbReference type="eggNOG" id="COG0300">
    <property type="taxonomic scope" value="Bacteria"/>
</dbReference>
<dbReference type="PANTHER" id="PTHR44196">
    <property type="entry name" value="DEHYDROGENASE/REDUCTASE SDR FAMILY MEMBER 7B"/>
    <property type="match status" value="1"/>
</dbReference>
<evidence type="ECO:0000259" key="4">
    <source>
        <dbReference type="SMART" id="SM00822"/>
    </source>
</evidence>
<dbReference type="PRINTS" id="PR00080">
    <property type="entry name" value="SDRFAMILY"/>
</dbReference>
<organism evidence="5 6">
    <name type="scientific">Kineococcus radiotolerans (strain ATCC BAA-149 / DSM 14245 / SRS30216)</name>
    <dbReference type="NCBI Taxonomy" id="266940"/>
    <lineage>
        <taxon>Bacteria</taxon>
        <taxon>Bacillati</taxon>
        <taxon>Actinomycetota</taxon>
        <taxon>Actinomycetes</taxon>
        <taxon>Kineosporiales</taxon>
        <taxon>Kineosporiaceae</taxon>
        <taxon>Kineococcus</taxon>
    </lineage>
</organism>
<gene>
    <name evidence="5" type="ordered locus">Krad_2525</name>
</gene>
<evidence type="ECO:0000256" key="2">
    <source>
        <dbReference type="ARBA" id="ARBA00023002"/>
    </source>
</evidence>
<keyword evidence="2" id="KW-0560">Oxidoreductase</keyword>
<feature type="domain" description="Ketoreductase" evidence="4">
    <location>
        <begin position="6"/>
        <end position="190"/>
    </location>
</feature>
<dbReference type="GO" id="GO:0016020">
    <property type="term" value="C:membrane"/>
    <property type="evidence" value="ECO:0007669"/>
    <property type="project" value="TreeGrafter"/>
</dbReference>
<accession>A6WB11</accession>
<dbReference type="SUPFAM" id="SSF51735">
    <property type="entry name" value="NAD(P)-binding Rossmann-fold domains"/>
    <property type="match status" value="1"/>
</dbReference>
<evidence type="ECO:0000313" key="6">
    <source>
        <dbReference type="Proteomes" id="UP000001116"/>
    </source>
</evidence>
<dbReference type="Gene3D" id="3.40.50.720">
    <property type="entry name" value="NAD(P)-binding Rossmann-like Domain"/>
    <property type="match status" value="1"/>
</dbReference>
<comment type="similarity">
    <text evidence="1 3">Belongs to the short-chain dehydrogenases/reductases (SDR) family.</text>
</comment>
<dbReference type="PRINTS" id="PR00081">
    <property type="entry name" value="GDHRDH"/>
</dbReference>
<dbReference type="PANTHER" id="PTHR44196:SF1">
    <property type="entry name" value="DEHYDROGENASE_REDUCTASE SDR FAMILY MEMBER 7B"/>
    <property type="match status" value="1"/>
</dbReference>
<evidence type="ECO:0000256" key="1">
    <source>
        <dbReference type="ARBA" id="ARBA00006484"/>
    </source>
</evidence>
<dbReference type="KEGG" id="kra:Krad_2525"/>
<dbReference type="EMBL" id="CP000750">
    <property type="protein sequence ID" value="ABS04000.1"/>
    <property type="molecule type" value="Genomic_DNA"/>
</dbReference>
<dbReference type="Pfam" id="PF00106">
    <property type="entry name" value="adh_short"/>
    <property type="match status" value="1"/>
</dbReference>
<dbReference type="InterPro" id="IPR036291">
    <property type="entry name" value="NAD(P)-bd_dom_sf"/>
</dbReference>
<sequence length="276" mass="28932">MQIENAVFAVTGAGNGMGRQVVLELVRRGARVAAFDRDETGLAETAGLAGAGDRVSTHVVNVTDPGAVAAMPAVVEAVHGHVDAVINIAGIIHRFTSFEDLTAEETQRVLEVNLIGTIAVSRAFLPVLQQRPRAALVNMASLAALVPFAGQTLYGASKAAVKQFSEGIYAELRGSTVTVSTIFPGNIATNLTGNSGVAMIDAGGRKVRSTSPEDAGRQIVQGIANGRFRILIGRDARLLSLLERLAPRWTTDMVARQMASVLSPPAGSRTPQRVAS</sequence>
<reference evidence="6" key="1">
    <citation type="journal article" date="2008" name="PLoS ONE">
        <title>Survival in nuclear waste, extreme resistance, and potential applications gleaned from the genome sequence of Kineococcus radiotolerans SRS30216.</title>
        <authorList>
            <person name="Bagwell C.E."/>
            <person name="Bhat S."/>
            <person name="Hawkins G.M."/>
            <person name="Smith B.W."/>
            <person name="Biswas T."/>
            <person name="Hoover T.R."/>
            <person name="Saunders E."/>
            <person name="Han C.S."/>
            <person name="Tsodikov O.V."/>
            <person name="Shimkets L.J."/>
        </authorList>
    </citation>
    <scope>NUCLEOTIDE SEQUENCE [LARGE SCALE GENOMIC DNA]</scope>
    <source>
        <strain evidence="6">ATCC BAA-149 / DSM 14245 / SRS30216</strain>
    </source>
</reference>
<dbReference type="OrthoDB" id="9775296at2"/>
<evidence type="ECO:0000256" key="3">
    <source>
        <dbReference type="RuleBase" id="RU000363"/>
    </source>
</evidence>
<dbReference type="Proteomes" id="UP000001116">
    <property type="component" value="Chromosome"/>
</dbReference>
<dbReference type="HOGENOM" id="CLU_010194_2_1_11"/>
<dbReference type="AlphaFoldDB" id="A6WB11"/>
<evidence type="ECO:0000313" key="5">
    <source>
        <dbReference type="EMBL" id="ABS04000.1"/>
    </source>
</evidence>